<evidence type="ECO:0000313" key="11">
    <source>
        <dbReference type="Proteomes" id="UP000652761"/>
    </source>
</evidence>
<protein>
    <recommendedName>
        <fullName evidence="12">Reticulon-like protein</fullName>
    </recommendedName>
</protein>
<comment type="caution">
    <text evidence="10">The sequence shown here is derived from an EMBL/GenBank/DDBJ whole genome shotgun (WGS) entry which is preliminary data.</text>
</comment>
<dbReference type="PANTHER" id="PTHR43245">
    <property type="entry name" value="BIFUNCTIONAL POLYMYXIN RESISTANCE PROTEIN ARNA"/>
    <property type="match status" value="1"/>
</dbReference>
<proteinExistence type="inferred from homology"/>
<evidence type="ECO:0000256" key="4">
    <source>
        <dbReference type="ARBA" id="ARBA00022824"/>
    </source>
</evidence>
<keyword evidence="7" id="KW-0472">Membrane</keyword>
<feature type="domain" description="3-beta hydroxysteroid dehydrogenase/isomerase" evidence="8">
    <location>
        <begin position="17"/>
        <end position="287"/>
    </location>
</feature>
<evidence type="ECO:0000256" key="2">
    <source>
        <dbReference type="ARBA" id="ARBA00009219"/>
    </source>
</evidence>
<sequence>MATEVAAGDAATSVCTVIGGRSSFIGRSLVAMLLRSPAGWTVRIADSHPFLQLDPDEERNPILSDSIQSGRVSYFQVDVRDGSQISRAIEGSSVVFYMGASDSTSRSFYDQYKVIVQGTKNIINACRHCKVERLIYNSSADVVFDGIHDICHGNESSPYPFKFEDRLNDLRAQAEALILSSNSADGLSTCALRPSNPFGPGDSHFIPSIVNEAKSRWAKFFIRSGRTMCDYTYVENIAHAHVCAENALRSGIAPVAGEPFFITNLQPMETGEFASAILDGLGYQRSNFHVPHKLLIFLLMLVGWAYKKFDLLSSPSYLRVAFLRSFLCIRAFDCSKAQKIIGYSPVISLEEGIMSTTDSFSHLARGSPYMRELDLSKSSNVEKLLGSGKVADILLWRDETKTFAYALGLFLFLHWFLLSERTFLTSIAKLLLLVSVILFGHGRLPPTMFGFTIDKISPFCFEVSQTTMRSVLMSLSSVWNRGLYMVNTLARGEDWSTFLGVRNQSEASSSSSKYISICLLVTISTFR</sequence>
<dbReference type="InterPro" id="IPR036291">
    <property type="entry name" value="NAD(P)-bd_dom_sf"/>
</dbReference>
<evidence type="ECO:0000256" key="6">
    <source>
        <dbReference type="ARBA" id="ARBA00023002"/>
    </source>
</evidence>
<keyword evidence="4" id="KW-0256">Endoplasmic reticulum</keyword>
<feature type="domain" description="Reticulon" evidence="9">
    <location>
        <begin position="390"/>
        <end position="524"/>
    </location>
</feature>
<dbReference type="Pfam" id="PF02453">
    <property type="entry name" value="Reticulon"/>
    <property type="match status" value="1"/>
</dbReference>
<evidence type="ECO:0000256" key="5">
    <source>
        <dbReference type="ARBA" id="ARBA00022989"/>
    </source>
</evidence>
<dbReference type="Proteomes" id="UP000652761">
    <property type="component" value="Unassembled WGS sequence"/>
</dbReference>
<evidence type="ECO:0000259" key="8">
    <source>
        <dbReference type="Pfam" id="PF01073"/>
    </source>
</evidence>
<keyword evidence="6" id="KW-0560">Oxidoreductase</keyword>
<dbReference type="InterPro" id="IPR003388">
    <property type="entry name" value="Reticulon"/>
</dbReference>
<evidence type="ECO:0008006" key="12">
    <source>
        <dbReference type="Google" id="ProtNLM"/>
    </source>
</evidence>
<dbReference type="EMBL" id="NMUH01000285">
    <property type="protein sequence ID" value="MQL76199.1"/>
    <property type="molecule type" value="Genomic_DNA"/>
</dbReference>
<dbReference type="GO" id="GO:0016616">
    <property type="term" value="F:oxidoreductase activity, acting on the CH-OH group of donors, NAD or NADP as acceptor"/>
    <property type="evidence" value="ECO:0007669"/>
    <property type="project" value="InterPro"/>
</dbReference>
<dbReference type="AlphaFoldDB" id="A0A843U7E3"/>
<keyword evidence="5" id="KW-1133">Transmembrane helix</keyword>
<dbReference type="Pfam" id="PF01073">
    <property type="entry name" value="3Beta_HSD"/>
    <property type="match status" value="1"/>
</dbReference>
<dbReference type="GO" id="GO:0005789">
    <property type="term" value="C:endoplasmic reticulum membrane"/>
    <property type="evidence" value="ECO:0007669"/>
    <property type="project" value="UniProtKB-SubCell"/>
</dbReference>
<dbReference type="SUPFAM" id="SSF51735">
    <property type="entry name" value="NAD(P)-binding Rossmann-fold domains"/>
    <property type="match status" value="1"/>
</dbReference>
<evidence type="ECO:0000256" key="1">
    <source>
        <dbReference type="ARBA" id="ARBA00004477"/>
    </source>
</evidence>
<gene>
    <name evidence="10" type="ORF">Taro_008560</name>
</gene>
<evidence type="ECO:0000256" key="3">
    <source>
        <dbReference type="ARBA" id="ARBA00022692"/>
    </source>
</evidence>
<dbReference type="GO" id="GO:0006694">
    <property type="term" value="P:steroid biosynthetic process"/>
    <property type="evidence" value="ECO:0007669"/>
    <property type="project" value="InterPro"/>
</dbReference>
<keyword evidence="11" id="KW-1185">Reference proteome</keyword>
<dbReference type="InterPro" id="IPR002225">
    <property type="entry name" value="3Beta_OHSteriod_DH/Estase"/>
</dbReference>
<comment type="similarity">
    <text evidence="2">Belongs to the 3-beta-HSD family.</text>
</comment>
<dbReference type="InterPro" id="IPR050177">
    <property type="entry name" value="Lipid_A_modif_metabolic_enz"/>
</dbReference>
<comment type="subcellular location">
    <subcellularLocation>
        <location evidence="1">Endoplasmic reticulum membrane</location>
        <topology evidence="1">Multi-pass membrane protein</topology>
    </subcellularLocation>
</comment>
<dbReference type="PANTHER" id="PTHR43245:SF51">
    <property type="entry name" value="SHORT CHAIN DEHYDROGENASE_REDUCTASE FAMILY 42E, MEMBER 2"/>
    <property type="match status" value="1"/>
</dbReference>
<name>A0A843U7E3_COLES</name>
<reference evidence="10" key="1">
    <citation type="submission" date="2017-07" db="EMBL/GenBank/DDBJ databases">
        <title>Taro Niue Genome Assembly and Annotation.</title>
        <authorList>
            <person name="Atibalentja N."/>
            <person name="Keating K."/>
            <person name="Fields C.J."/>
        </authorList>
    </citation>
    <scope>NUCLEOTIDE SEQUENCE</scope>
    <source>
        <strain evidence="10">Niue_2</strain>
        <tissue evidence="10">Leaf</tissue>
    </source>
</reference>
<dbReference type="OrthoDB" id="10058185at2759"/>
<accession>A0A843U7E3</accession>
<evidence type="ECO:0000259" key="9">
    <source>
        <dbReference type="Pfam" id="PF02453"/>
    </source>
</evidence>
<keyword evidence="3" id="KW-0812">Transmembrane</keyword>
<evidence type="ECO:0000313" key="10">
    <source>
        <dbReference type="EMBL" id="MQL76199.1"/>
    </source>
</evidence>
<organism evidence="10 11">
    <name type="scientific">Colocasia esculenta</name>
    <name type="common">Wild taro</name>
    <name type="synonym">Arum esculentum</name>
    <dbReference type="NCBI Taxonomy" id="4460"/>
    <lineage>
        <taxon>Eukaryota</taxon>
        <taxon>Viridiplantae</taxon>
        <taxon>Streptophyta</taxon>
        <taxon>Embryophyta</taxon>
        <taxon>Tracheophyta</taxon>
        <taxon>Spermatophyta</taxon>
        <taxon>Magnoliopsida</taxon>
        <taxon>Liliopsida</taxon>
        <taxon>Araceae</taxon>
        <taxon>Aroideae</taxon>
        <taxon>Colocasieae</taxon>
        <taxon>Colocasia</taxon>
    </lineage>
</organism>
<dbReference type="Gene3D" id="3.40.50.720">
    <property type="entry name" value="NAD(P)-binding Rossmann-like Domain"/>
    <property type="match status" value="1"/>
</dbReference>
<evidence type="ECO:0000256" key="7">
    <source>
        <dbReference type="ARBA" id="ARBA00023136"/>
    </source>
</evidence>